<dbReference type="HOGENOM" id="CLU_2046181_0_0_10"/>
<protein>
    <submittedName>
        <fullName evidence="2">Uncharacterized protein</fullName>
    </submittedName>
</protein>
<name>I0KCX3_9BACT</name>
<dbReference type="AlphaFoldDB" id="I0KCX3"/>
<dbReference type="EMBL" id="HE796683">
    <property type="protein sequence ID" value="CCH01976.1"/>
    <property type="molecule type" value="Genomic_DNA"/>
</dbReference>
<dbReference type="RefSeq" id="WP_015333075.1">
    <property type="nucleotide sequence ID" value="NC_020054.1"/>
</dbReference>
<gene>
    <name evidence="2" type="ORF">FAES_3975</name>
</gene>
<feature type="region of interest" description="Disordered" evidence="1">
    <location>
        <begin position="56"/>
        <end position="82"/>
    </location>
</feature>
<keyword evidence="3" id="KW-1185">Reference proteome</keyword>
<proteinExistence type="predicted"/>
<feature type="compositionally biased region" description="Polar residues" evidence="1">
    <location>
        <begin position="71"/>
        <end position="81"/>
    </location>
</feature>
<organism evidence="2 3">
    <name type="scientific">Fibrella aestuarina BUZ 2</name>
    <dbReference type="NCBI Taxonomy" id="1166018"/>
    <lineage>
        <taxon>Bacteria</taxon>
        <taxon>Pseudomonadati</taxon>
        <taxon>Bacteroidota</taxon>
        <taxon>Cytophagia</taxon>
        <taxon>Cytophagales</taxon>
        <taxon>Spirosomataceae</taxon>
        <taxon>Fibrella</taxon>
    </lineage>
</organism>
<dbReference type="KEGG" id="fae:FAES_3975"/>
<evidence type="ECO:0000313" key="3">
    <source>
        <dbReference type="Proteomes" id="UP000011058"/>
    </source>
</evidence>
<dbReference type="Proteomes" id="UP000011058">
    <property type="component" value="Chromosome"/>
</dbReference>
<sequence length="120" mass="14311">MDVYRFYFGYTWGIYQLKLEGYARKANRASEQSWLQTRELIFLLYNTNVEAKNQKSRNELLPLPSDEQHYKPSQSRSQQNDRFFAALDREMERQGYDVPQDDSGFFEAIREHTARINTGE</sequence>
<dbReference type="STRING" id="1166018.FAES_3975"/>
<reference evidence="2 3" key="1">
    <citation type="journal article" date="2012" name="J. Bacteriol.">
        <title>Genome Sequence of Fibrella aestuarina BUZ 2T, a Filamentous Marine Bacterium.</title>
        <authorList>
            <person name="Filippini M."/>
            <person name="Qi W."/>
            <person name="Blom J."/>
            <person name="Goesmann A."/>
            <person name="Smits T.H."/>
            <person name="Bagheri H.C."/>
        </authorList>
    </citation>
    <scope>NUCLEOTIDE SEQUENCE [LARGE SCALE GENOMIC DNA]</scope>
    <source>
        <strain evidence="3">BUZ 2T</strain>
    </source>
</reference>
<evidence type="ECO:0000256" key="1">
    <source>
        <dbReference type="SAM" id="MobiDB-lite"/>
    </source>
</evidence>
<accession>I0KCX3</accession>
<evidence type="ECO:0000313" key="2">
    <source>
        <dbReference type="EMBL" id="CCH01976.1"/>
    </source>
</evidence>